<dbReference type="GO" id="GO:0006351">
    <property type="term" value="P:DNA-templated transcription"/>
    <property type="evidence" value="ECO:0007669"/>
    <property type="project" value="TreeGrafter"/>
</dbReference>
<dbReference type="InterPro" id="IPR000847">
    <property type="entry name" value="LysR_HTH_N"/>
</dbReference>
<dbReference type="RefSeq" id="WP_207906848.1">
    <property type="nucleotide sequence ID" value="NZ_SMCS01000005.1"/>
</dbReference>
<name>A0A4R3YQ51_9GAMM</name>
<protein>
    <submittedName>
        <fullName evidence="6">LysR family transcriptional regulator</fullName>
    </submittedName>
</protein>
<evidence type="ECO:0000256" key="1">
    <source>
        <dbReference type="ARBA" id="ARBA00009437"/>
    </source>
</evidence>
<accession>A0A4R3YQ51</accession>
<dbReference type="FunFam" id="1.10.10.10:FF:000001">
    <property type="entry name" value="LysR family transcriptional regulator"/>
    <property type="match status" value="1"/>
</dbReference>
<dbReference type="PROSITE" id="PS50931">
    <property type="entry name" value="HTH_LYSR"/>
    <property type="match status" value="1"/>
</dbReference>
<dbReference type="EMBL" id="SMCS01000005">
    <property type="protein sequence ID" value="TCV93324.1"/>
    <property type="molecule type" value="Genomic_DNA"/>
</dbReference>
<keyword evidence="3" id="KW-0238">DNA-binding</keyword>
<feature type="domain" description="HTH lysR-type" evidence="5">
    <location>
        <begin position="4"/>
        <end position="61"/>
    </location>
</feature>
<dbReference type="PANTHER" id="PTHR30537">
    <property type="entry name" value="HTH-TYPE TRANSCRIPTIONAL REGULATOR"/>
    <property type="match status" value="1"/>
</dbReference>
<dbReference type="SUPFAM" id="SSF53850">
    <property type="entry name" value="Periplasmic binding protein-like II"/>
    <property type="match status" value="1"/>
</dbReference>
<evidence type="ECO:0000256" key="3">
    <source>
        <dbReference type="ARBA" id="ARBA00023125"/>
    </source>
</evidence>
<dbReference type="InterPro" id="IPR036390">
    <property type="entry name" value="WH_DNA-bd_sf"/>
</dbReference>
<comment type="caution">
    <text evidence="6">The sequence shown here is derived from an EMBL/GenBank/DDBJ whole genome shotgun (WGS) entry which is preliminary data.</text>
</comment>
<sequence length="321" mass="35343">MALRNLDDLTVFLKVLDCQSFSAAARALDLAPATVSKQVARLEAALGTSLFERNTRRLKVTDEGRAVAQRVRAAVALLDEAGDVARQGNDGLFGMLRVTAPVLFGSRYVAAAIAAFRERHPQVGFELHLTDRVVDLYASDLDLAIRFGRLADSRLLARGLATSRRILVASPDYIRRHGQPIHPRDLRQHRCLLFAYPGLRDNRWSLRKIGGRNLVEQVDVNSDLSSDNGDALRVWSAAGMGIALRETWNAAGDLCQGTLLRVLPEWEEPGTPISAVRARRDPVPARLAVFIDFLAELWTEPAPWDRLLGPSADSKSPGETP</sequence>
<comment type="similarity">
    <text evidence="1">Belongs to the LysR transcriptional regulatory family.</text>
</comment>
<proteinExistence type="inferred from homology"/>
<dbReference type="GO" id="GO:0003700">
    <property type="term" value="F:DNA-binding transcription factor activity"/>
    <property type="evidence" value="ECO:0007669"/>
    <property type="project" value="InterPro"/>
</dbReference>
<evidence type="ECO:0000256" key="4">
    <source>
        <dbReference type="ARBA" id="ARBA00023163"/>
    </source>
</evidence>
<dbReference type="Pfam" id="PF00126">
    <property type="entry name" value="HTH_1"/>
    <property type="match status" value="1"/>
</dbReference>
<dbReference type="CDD" id="cd08422">
    <property type="entry name" value="PBP2_CrgA_like"/>
    <property type="match status" value="1"/>
</dbReference>
<keyword evidence="7" id="KW-1185">Reference proteome</keyword>
<dbReference type="Gene3D" id="1.10.10.10">
    <property type="entry name" value="Winged helix-like DNA-binding domain superfamily/Winged helix DNA-binding domain"/>
    <property type="match status" value="1"/>
</dbReference>
<dbReference type="PANTHER" id="PTHR30537:SF21">
    <property type="entry name" value="HTH-TYPE TRANSCRIPTIONAL REGULATOR SINR-RELATED"/>
    <property type="match status" value="1"/>
</dbReference>
<evidence type="ECO:0000256" key="2">
    <source>
        <dbReference type="ARBA" id="ARBA00023015"/>
    </source>
</evidence>
<keyword evidence="2" id="KW-0805">Transcription regulation</keyword>
<dbReference type="SUPFAM" id="SSF46785">
    <property type="entry name" value="Winged helix' DNA-binding domain"/>
    <property type="match status" value="1"/>
</dbReference>
<evidence type="ECO:0000313" key="6">
    <source>
        <dbReference type="EMBL" id="TCV93324.1"/>
    </source>
</evidence>
<dbReference type="GO" id="GO:0043565">
    <property type="term" value="F:sequence-specific DNA binding"/>
    <property type="evidence" value="ECO:0007669"/>
    <property type="project" value="TreeGrafter"/>
</dbReference>
<gene>
    <name evidence="6" type="ORF">EC912_105184</name>
</gene>
<dbReference type="InterPro" id="IPR005119">
    <property type="entry name" value="LysR_subst-bd"/>
</dbReference>
<dbReference type="InterPro" id="IPR058163">
    <property type="entry name" value="LysR-type_TF_proteobact-type"/>
</dbReference>
<keyword evidence="4" id="KW-0804">Transcription</keyword>
<dbReference type="Gene3D" id="3.40.190.290">
    <property type="match status" value="1"/>
</dbReference>
<dbReference type="FunFam" id="3.40.190.290:FF:000001">
    <property type="entry name" value="Transcriptional regulator, LysR family"/>
    <property type="match status" value="1"/>
</dbReference>
<organism evidence="6 7">
    <name type="scientific">Luteibacter rhizovicinus</name>
    <dbReference type="NCBI Taxonomy" id="242606"/>
    <lineage>
        <taxon>Bacteria</taxon>
        <taxon>Pseudomonadati</taxon>
        <taxon>Pseudomonadota</taxon>
        <taxon>Gammaproteobacteria</taxon>
        <taxon>Lysobacterales</taxon>
        <taxon>Rhodanobacteraceae</taxon>
        <taxon>Luteibacter</taxon>
    </lineage>
</organism>
<dbReference type="Proteomes" id="UP000295645">
    <property type="component" value="Unassembled WGS sequence"/>
</dbReference>
<reference evidence="6 7" key="1">
    <citation type="submission" date="2019-03" db="EMBL/GenBank/DDBJ databases">
        <title>Above-ground endophytic microbial communities from plants in different locations in the United States.</title>
        <authorList>
            <person name="Frank C."/>
        </authorList>
    </citation>
    <scope>NUCLEOTIDE SEQUENCE [LARGE SCALE GENOMIC DNA]</scope>
    <source>
        <strain evidence="6 7">LP_13_YM</strain>
    </source>
</reference>
<dbReference type="InterPro" id="IPR036388">
    <property type="entry name" value="WH-like_DNA-bd_sf"/>
</dbReference>
<evidence type="ECO:0000259" key="5">
    <source>
        <dbReference type="PROSITE" id="PS50931"/>
    </source>
</evidence>
<evidence type="ECO:0000313" key="7">
    <source>
        <dbReference type="Proteomes" id="UP000295645"/>
    </source>
</evidence>
<dbReference type="Pfam" id="PF03466">
    <property type="entry name" value="LysR_substrate"/>
    <property type="match status" value="1"/>
</dbReference>
<dbReference type="AlphaFoldDB" id="A0A4R3YQ51"/>
<dbReference type="PRINTS" id="PR00039">
    <property type="entry name" value="HTHLYSR"/>
</dbReference>